<dbReference type="Gene3D" id="1.20.1500.10">
    <property type="entry name" value="YheA/YmcA-like"/>
    <property type="match status" value="1"/>
</dbReference>
<comment type="caution">
    <text evidence="1">The sequence shown here is derived from an EMBL/GenBank/DDBJ whole genome shotgun (WGS) entry which is preliminary data.</text>
</comment>
<proteinExistence type="predicted"/>
<reference evidence="1 2" key="1">
    <citation type="submission" date="2021-04" db="EMBL/GenBank/DDBJ databases">
        <title>Draft genome sequence of Paenibacillus cisolokensis, LC2-13A.</title>
        <authorList>
            <person name="Uke A."/>
            <person name="Chhe C."/>
            <person name="Baramee S."/>
            <person name="Kosugi A."/>
        </authorList>
    </citation>
    <scope>NUCLEOTIDE SEQUENCE [LARGE SCALE GENOMIC DNA]</scope>
    <source>
        <strain evidence="1 2">LC2-13A</strain>
    </source>
</reference>
<dbReference type="InterPro" id="IPR010368">
    <property type="entry name" value="Com_YlbF"/>
</dbReference>
<evidence type="ECO:0000313" key="2">
    <source>
        <dbReference type="Proteomes" id="UP000680304"/>
    </source>
</evidence>
<dbReference type="InterPro" id="IPR023378">
    <property type="entry name" value="YheA/YmcA-like_dom_sf"/>
</dbReference>
<dbReference type="Proteomes" id="UP000680304">
    <property type="component" value="Unassembled WGS sequence"/>
</dbReference>
<keyword evidence="2" id="KW-1185">Reference proteome</keyword>
<dbReference type="EMBL" id="BOVJ01000164">
    <property type="protein sequence ID" value="GIQ66040.1"/>
    <property type="molecule type" value="Genomic_DNA"/>
</dbReference>
<dbReference type="SUPFAM" id="SSF158622">
    <property type="entry name" value="YheA/YmcA-like"/>
    <property type="match status" value="1"/>
</dbReference>
<dbReference type="RefSeq" id="WP_062491730.1">
    <property type="nucleotide sequence ID" value="NZ_BOVJ01000164.1"/>
</dbReference>
<organism evidence="1 2">
    <name type="scientific">Paenibacillus cisolokensis</name>
    <dbReference type="NCBI Taxonomy" id="1658519"/>
    <lineage>
        <taxon>Bacteria</taxon>
        <taxon>Bacillati</taxon>
        <taxon>Bacillota</taxon>
        <taxon>Bacilli</taxon>
        <taxon>Bacillales</taxon>
        <taxon>Paenibacillaceae</taxon>
        <taxon>Paenibacillus</taxon>
    </lineage>
</organism>
<dbReference type="Pfam" id="PF06133">
    <property type="entry name" value="Com_YlbF"/>
    <property type="match status" value="1"/>
</dbReference>
<protein>
    <submittedName>
        <fullName evidence="1">Uncharacterized protein</fullName>
    </submittedName>
</protein>
<evidence type="ECO:0000313" key="1">
    <source>
        <dbReference type="EMBL" id="GIQ66040.1"/>
    </source>
</evidence>
<name>A0ABQ4NCX4_9BACL</name>
<gene>
    <name evidence="1" type="ORF">PACILC2_46080</name>
</gene>
<sequence>MNVYDKAYELAKALKECPEAAELRAARLAAEQDREAKLVLDDFRERQNALQQQMMSGEEPSEEEMEAIGRLYEDLAHSPLINRLFEAERRFVVVYEDVNRIMSDVLKSVLD</sequence>
<accession>A0ABQ4NCX4</accession>